<evidence type="ECO:0000256" key="1">
    <source>
        <dbReference type="SAM" id="Phobius"/>
    </source>
</evidence>
<dbReference type="Proteomes" id="UP000251197">
    <property type="component" value="Unassembled WGS sequence"/>
</dbReference>
<keyword evidence="1" id="KW-0472">Membrane</keyword>
<evidence type="ECO:0000313" key="2">
    <source>
        <dbReference type="EMBL" id="SQA96248.1"/>
    </source>
</evidence>
<keyword evidence="1" id="KW-1133">Transmembrane helix</keyword>
<dbReference type="AlphaFoldDB" id="A0A2X2SVS6"/>
<organism evidence="2 3">
    <name type="scientific">Cedecea neteri</name>
    <dbReference type="NCBI Taxonomy" id="158822"/>
    <lineage>
        <taxon>Bacteria</taxon>
        <taxon>Pseudomonadati</taxon>
        <taxon>Pseudomonadota</taxon>
        <taxon>Gammaproteobacteria</taxon>
        <taxon>Enterobacterales</taxon>
        <taxon>Enterobacteriaceae</taxon>
        <taxon>Cedecea</taxon>
    </lineage>
</organism>
<gene>
    <name evidence="2" type="ORF">NCTC12120_00001</name>
</gene>
<name>A0A2X2SVS6_9ENTR</name>
<proteinExistence type="predicted"/>
<reference evidence="2 3" key="1">
    <citation type="submission" date="2018-06" db="EMBL/GenBank/DDBJ databases">
        <authorList>
            <consortium name="Pathogen Informatics"/>
            <person name="Doyle S."/>
        </authorList>
    </citation>
    <scope>NUCLEOTIDE SEQUENCE [LARGE SCALE GENOMIC DNA]</scope>
    <source>
        <strain evidence="2 3">NCTC12120</strain>
    </source>
</reference>
<evidence type="ECO:0000313" key="3">
    <source>
        <dbReference type="Proteomes" id="UP000251197"/>
    </source>
</evidence>
<feature type="transmembrane region" description="Helical" evidence="1">
    <location>
        <begin position="17"/>
        <end position="40"/>
    </location>
</feature>
<sequence>MAATVSNSPRKRTSPAALPWCPAISSPFSIAAAIAASWFITRLAKCRAAAAPRLNPNTSNCTFAIGHFVTVKFV</sequence>
<protein>
    <submittedName>
        <fullName evidence="2">Uncharacterized protein</fullName>
    </submittedName>
</protein>
<dbReference type="EMBL" id="UAVU01000001">
    <property type="protein sequence ID" value="SQA96248.1"/>
    <property type="molecule type" value="Genomic_DNA"/>
</dbReference>
<keyword evidence="1" id="KW-0812">Transmembrane</keyword>
<accession>A0A2X2SVS6</accession>